<keyword evidence="3" id="KW-1185">Reference proteome</keyword>
<proteinExistence type="predicted"/>
<reference evidence="2 3" key="1">
    <citation type="journal article" date="2018" name="PLoS ONE">
        <title>The draft genome of Kipferlia bialata reveals reductive genome evolution in fornicate parasites.</title>
        <authorList>
            <person name="Tanifuji G."/>
            <person name="Takabayashi S."/>
            <person name="Kume K."/>
            <person name="Takagi M."/>
            <person name="Nakayama T."/>
            <person name="Kamikawa R."/>
            <person name="Inagaki Y."/>
            <person name="Hashimoto T."/>
        </authorList>
    </citation>
    <scope>NUCLEOTIDE SEQUENCE [LARGE SCALE GENOMIC DNA]</scope>
    <source>
        <strain evidence="2">NY0173</strain>
    </source>
</reference>
<dbReference type="AlphaFoldDB" id="A0A9K3CYD2"/>
<gene>
    <name evidence="2" type="ORF">KIPB_006347</name>
</gene>
<organism evidence="2 3">
    <name type="scientific">Kipferlia bialata</name>
    <dbReference type="NCBI Taxonomy" id="797122"/>
    <lineage>
        <taxon>Eukaryota</taxon>
        <taxon>Metamonada</taxon>
        <taxon>Carpediemonas-like organisms</taxon>
        <taxon>Kipferlia</taxon>
    </lineage>
</organism>
<dbReference type="GO" id="GO:0000245">
    <property type="term" value="P:spliceosomal complex assembly"/>
    <property type="evidence" value="ECO:0007669"/>
    <property type="project" value="TreeGrafter"/>
</dbReference>
<evidence type="ECO:0000313" key="3">
    <source>
        <dbReference type="Proteomes" id="UP000265618"/>
    </source>
</evidence>
<name>A0A9K3CYD2_9EUKA</name>
<dbReference type="Proteomes" id="UP000265618">
    <property type="component" value="Unassembled WGS sequence"/>
</dbReference>
<sequence length="218" mass="24600">MGTGERDWGAKTGSGAPASAELTNLARKKRLQEMADEKFDFSSDPFYFENHLGQIECKMCTTRHRSKEAYLAHRLGKGHQIRVKRYEAQMLRAQNRGEPGAMRPVLKQSSVIRQNRIGVPAYRVIKQADPETQQLSLLFEVEVCTSKMNLGDDVDLEEFVSRPDKLTGADISSIALEAGMQAVRNNRYMVNQEDFEVGYKNSVKRRADLSMAFYGSKG</sequence>
<dbReference type="Gene3D" id="1.10.8.60">
    <property type="match status" value="1"/>
</dbReference>
<protein>
    <recommendedName>
        <fullName evidence="1">AAA ATPase AAA+ lid domain-containing protein</fullName>
    </recommendedName>
</protein>
<dbReference type="InterPro" id="IPR041569">
    <property type="entry name" value="AAA_lid_3"/>
</dbReference>
<dbReference type="InterPro" id="IPR052092">
    <property type="entry name" value="SF3A2"/>
</dbReference>
<dbReference type="PANTHER" id="PTHR23205">
    <property type="entry name" value="SPLICING FACTOR 3A SUBUNIT 2"/>
    <property type="match status" value="1"/>
</dbReference>
<dbReference type="GO" id="GO:0005686">
    <property type="term" value="C:U2 snRNP"/>
    <property type="evidence" value="ECO:0007669"/>
    <property type="project" value="TreeGrafter"/>
</dbReference>
<comment type="caution">
    <text evidence="2">The sequence shown here is derived from an EMBL/GenBank/DDBJ whole genome shotgun (WGS) entry which is preliminary data.</text>
</comment>
<dbReference type="Pfam" id="PF17862">
    <property type="entry name" value="AAA_lid_3"/>
    <property type="match status" value="1"/>
</dbReference>
<dbReference type="EMBL" id="BDIP01001621">
    <property type="protein sequence ID" value="GIQ84787.1"/>
    <property type="molecule type" value="Genomic_DNA"/>
</dbReference>
<feature type="domain" description="AAA ATPase AAA+ lid" evidence="1">
    <location>
        <begin position="153"/>
        <end position="196"/>
    </location>
</feature>
<dbReference type="OrthoDB" id="9443236at2759"/>
<accession>A0A9K3CYD2</accession>
<dbReference type="PANTHER" id="PTHR23205:SF0">
    <property type="entry name" value="SPLICING FACTOR 3A SUBUNIT 2"/>
    <property type="match status" value="1"/>
</dbReference>
<dbReference type="GO" id="GO:0071004">
    <property type="term" value="C:U2-type prespliceosome"/>
    <property type="evidence" value="ECO:0007669"/>
    <property type="project" value="TreeGrafter"/>
</dbReference>
<evidence type="ECO:0000259" key="1">
    <source>
        <dbReference type="Pfam" id="PF17862"/>
    </source>
</evidence>
<evidence type="ECO:0000313" key="2">
    <source>
        <dbReference type="EMBL" id="GIQ84787.1"/>
    </source>
</evidence>
<dbReference type="GO" id="GO:0071013">
    <property type="term" value="C:catalytic step 2 spliceosome"/>
    <property type="evidence" value="ECO:0007669"/>
    <property type="project" value="TreeGrafter"/>
</dbReference>